<keyword evidence="3" id="KW-1185">Reference proteome</keyword>
<protein>
    <submittedName>
        <fullName evidence="2">Uncharacterized protein</fullName>
    </submittedName>
</protein>
<name>A0A5C6DLD4_9BACT</name>
<feature type="compositionally biased region" description="Basic residues" evidence="1">
    <location>
        <begin position="83"/>
        <end position="99"/>
    </location>
</feature>
<reference evidence="2 3" key="1">
    <citation type="submission" date="2019-02" db="EMBL/GenBank/DDBJ databases">
        <title>Deep-cultivation of Planctomycetes and their phenomic and genomic characterization uncovers novel biology.</title>
        <authorList>
            <person name="Wiegand S."/>
            <person name="Jogler M."/>
            <person name="Boedeker C."/>
            <person name="Pinto D."/>
            <person name="Vollmers J."/>
            <person name="Rivas-Marin E."/>
            <person name="Kohn T."/>
            <person name="Peeters S.H."/>
            <person name="Heuer A."/>
            <person name="Rast P."/>
            <person name="Oberbeckmann S."/>
            <person name="Bunk B."/>
            <person name="Jeske O."/>
            <person name="Meyerdierks A."/>
            <person name="Storesund J.E."/>
            <person name="Kallscheuer N."/>
            <person name="Luecker S."/>
            <person name="Lage O.M."/>
            <person name="Pohl T."/>
            <person name="Merkel B.J."/>
            <person name="Hornburger P."/>
            <person name="Mueller R.-W."/>
            <person name="Bruemmer F."/>
            <person name="Labrenz M."/>
            <person name="Spormann A.M."/>
            <person name="Op Den Camp H."/>
            <person name="Overmann J."/>
            <person name="Amann R."/>
            <person name="Jetten M.S.M."/>
            <person name="Mascher T."/>
            <person name="Medema M.H."/>
            <person name="Devos D.P."/>
            <person name="Kaster A.-K."/>
            <person name="Ovreas L."/>
            <person name="Rohde M."/>
            <person name="Galperin M.Y."/>
            <person name="Jogler C."/>
        </authorList>
    </citation>
    <scope>NUCLEOTIDE SEQUENCE [LARGE SCALE GENOMIC DNA]</scope>
    <source>
        <strain evidence="2 3">Q31b</strain>
    </source>
</reference>
<comment type="caution">
    <text evidence="2">The sequence shown here is derived from an EMBL/GenBank/DDBJ whole genome shotgun (WGS) entry which is preliminary data.</text>
</comment>
<accession>A0A5C6DLD4</accession>
<gene>
    <name evidence="2" type="ORF">Q31b_51710</name>
</gene>
<evidence type="ECO:0000313" key="3">
    <source>
        <dbReference type="Proteomes" id="UP000315471"/>
    </source>
</evidence>
<sequence>MAIRCRPRRMWRQTIHNKAVAIADTRAGKECPSMHLAIGRSDSNPNHAIFQSVVDSRFLSHYPQYHDARNKKNANDNSMSPHSRSRRTQVHKHHPRHPPHATTLGHARAQARGTIEKSIDIETGAPRYRPIGGHVIQRQSGPTREATILTLRGSRLFVNRDCFNSVINGKPTSMKNRRHP</sequence>
<evidence type="ECO:0000313" key="2">
    <source>
        <dbReference type="EMBL" id="TWU35736.1"/>
    </source>
</evidence>
<dbReference type="EMBL" id="SJPY01000009">
    <property type="protein sequence ID" value="TWU35736.1"/>
    <property type="molecule type" value="Genomic_DNA"/>
</dbReference>
<evidence type="ECO:0000256" key="1">
    <source>
        <dbReference type="SAM" id="MobiDB-lite"/>
    </source>
</evidence>
<organism evidence="2 3">
    <name type="scientific">Novipirellula aureliae</name>
    <dbReference type="NCBI Taxonomy" id="2527966"/>
    <lineage>
        <taxon>Bacteria</taxon>
        <taxon>Pseudomonadati</taxon>
        <taxon>Planctomycetota</taxon>
        <taxon>Planctomycetia</taxon>
        <taxon>Pirellulales</taxon>
        <taxon>Pirellulaceae</taxon>
        <taxon>Novipirellula</taxon>
    </lineage>
</organism>
<dbReference type="AlphaFoldDB" id="A0A5C6DLD4"/>
<dbReference type="Proteomes" id="UP000315471">
    <property type="component" value="Unassembled WGS sequence"/>
</dbReference>
<proteinExistence type="predicted"/>
<feature type="region of interest" description="Disordered" evidence="1">
    <location>
        <begin position="68"/>
        <end position="109"/>
    </location>
</feature>